<reference evidence="2 3" key="1">
    <citation type="submission" date="2024-09" db="EMBL/GenBank/DDBJ databases">
        <authorList>
            <person name="Sun Q."/>
            <person name="Mori K."/>
        </authorList>
    </citation>
    <scope>NUCLEOTIDE SEQUENCE [LARGE SCALE GENOMIC DNA]</scope>
    <source>
        <strain evidence="2 3">JCM 3307</strain>
    </source>
</reference>
<comment type="caution">
    <text evidence="2">The sequence shown here is derived from an EMBL/GenBank/DDBJ whole genome shotgun (WGS) entry which is preliminary data.</text>
</comment>
<gene>
    <name evidence="2" type="ORF">ACFFTR_50135</name>
</gene>
<sequence length="92" mass="9775">MINFRYHVVSLAAAFLALAIGLIVGTAAANGPIVENLNDQVVKISNEKQQLRDQLDQAQAEVDKNEGFANESASRLLAGTPGPRQSRDGCPA</sequence>
<dbReference type="Pfam" id="PF11382">
    <property type="entry name" value="MctB"/>
    <property type="match status" value="1"/>
</dbReference>
<dbReference type="EMBL" id="JBHMCA010000088">
    <property type="protein sequence ID" value="MFB9451274.1"/>
    <property type="molecule type" value="Genomic_DNA"/>
</dbReference>
<evidence type="ECO:0000313" key="2">
    <source>
        <dbReference type="EMBL" id="MFB9451274.1"/>
    </source>
</evidence>
<feature type="region of interest" description="Disordered" evidence="1">
    <location>
        <begin position="66"/>
        <end position="92"/>
    </location>
</feature>
<keyword evidence="3" id="KW-1185">Reference proteome</keyword>
<evidence type="ECO:0000313" key="3">
    <source>
        <dbReference type="Proteomes" id="UP001589608"/>
    </source>
</evidence>
<evidence type="ECO:0000256" key="1">
    <source>
        <dbReference type="SAM" id="MobiDB-lite"/>
    </source>
</evidence>
<dbReference type="Proteomes" id="UP001589608">
    <property type="component" value="Unassembled WGS sequence"/>
</dbReference>
<dbReference type="InterPro" id="IPR021522">
    <property type="entry name" value="MctB"/>
</dbReference>
<accession>A0ABV5MQX2</accession>
<protein>
    <submittedName>
        <fullName evidence="2">Copper transporter</fullName>
    </submittedName>
</protein>
<name>A0ABV5MQX2_9ACTN</name>
<organism evidence="2 3">
    <name type="scientific">Dactylosporangium vinaceum</name>
    <dbReference type="NCBI Taxonomy" id="53362"/>
    <lineage>
        <taxon>Bacteria</taxon>
        <taxon>Bacillati</taxon>
        <taxon>Actinomycetota</taxon>
        <taxon>Actinomycetes</taxon>
        <taxon>Micromonosporales</taxon>
        <taxon>Micromonosporaceae</taxon>
        <taxon>Dactylosporangium</taxon>
    </lineage>
</organism>
<proteinExistence type="predicted"/>
<dbReference type="RefSeq" id="WP_380031590.1">
    <property type="nucleotide sequence ID" value="NZ_CP061913.1"/>
</dbReference>